<name>A0A6C0D1L6_9ZZZZ</name>
<accession>A0A6C0D1L6</accession>
<dbReference type="AlphaFoldDB" id="A0A6C0D1L6"/>
<proteinExistence type="predicted"/>
<protein>
    <submittedName>
        <fullName evidence="1">Uncharacterized protein</fullName>
    </submittedName>
</protein>
<sequence length="434" mass="50952">MGNVVYNGVHTIPTQQQPLQHLDGKVQSIYDLSTLYDKVKIKKTKLSTSLQQQLETLLSNDDRPNNIRFLALKILVESSYGPIFTEKKPAPVLLTKHIVMTNSQDEKSPIANKLMILFELCKELLTQPASEEKIIERLEYALRIVQNYAKLLHPNDELDLVNTLLELLKEIFQQHDKTFRPLNNPYTLILRILNVLAFTTTNYVVVFRITSGLYDFVWWDIRSKPETYKYKLSEEQFGAINKTLHSMAFYNLLRVSGFEYLTSWLSKRQDRQLQKRQQQKQAQQKSFLPRTGDHPQTEFESLLESTFLQCLFSELIYITLYPTHNLLSTNLEPFQSDMLKYLPKIIPSLSIKEKQYLLDIVKKLSENTSFKKQNFGFKLIKVIRDNLKTDADIPLETEIDHYLRERLEKHNFLDVGDFRTLHFLNDMVVRKKMP</sequence>
<evidence type="ECO:0000313" key="1">
    <source>
        <dbReference type="EMBL" id="QHT10120.1"/>
    </source>
</evidence>
<reference evidence="1" key="1">
    <citation type="journal article" date="2020" name="Nature">
        <title>Giant virus diversity and host interactions through global metagenomics.</title>
        <authorList>
            <person name="Schulz F."/>
            <person name="Roux S."/>
            <person name="Paez-Espino D."/>
            <person name="Jungbluth S."/>
            <person name="Walsh D.A."/>
            <person name="Denef V.J."/>
            <person name="McMahon K.D."/>
            <person name="Konstantinidis K.T."/>
            <person name="Eloe-Fadrosh E.A."/>
            <person name="Kyrpides N.C."/>
            <person name="Woyke T."/>
        </authorList>
    </citation>
    <scope>NUCLEOTIDE SEQUENCE</scope>
    <source>
        <strain evidence="1">GVMAG-M-3300023174-104</strain>
    </source>
</reference>
<organism evidence="1">
    <name type="scientific">viral metagenome</name>
    <dbReference type="NCBI Taxonomy" id="1070528"/>
    <lineage>
        <taxon>unclassified sequences</taxon>
        <taxon>metagenomes</taxon>
        <taxon>organismal metagenomes</taxon>
    </lineage>
</organism>
<dbReference type="EMBL" id="MN739518">
    <property type="protein sequence ID" value="QHT10120.1"/>
    <property type="molecule type" value="Genomic_DNA"/>
</dbReference>